<evidence type="ECO:0000313" key="3">
    <source>
        <dbReference type="Proteomes" id="UP000289340"/>
    </source>
</evidence>
<evidence type="ECO:0000256" key="1">
    <source>
        <dbReference type="SAM" id="MobiDB-lite"/>
    </source>
</evidence>
<comment type="caution">
    <text evidence="2">The sequence shown here is derived from an EMBL/GenBank/DDBJ whole genome shotgun (WGS) entry which is preliminary data.</text>
</comment>
<protein>
    <submittedName>
        <fullName evidence="2">Uncharacterized protein</fullName>
    </submittedName>
</protein>
<organism evidence="2 3">
    <name type="scientific">Glycine soja</name>
    <name type="common">Wild soybean</name>
    <dbReference type="NCBI Taxonomy" id="3848"/>
    <lineage>
        <taxon>Eukaryota</taxon>
        <taxon>Viridiplantae</taxon>
        <taxon>Streptophyta</taxon>
        <taxon>Embryophyta</taxon>
        <taxon>Tracheophyta</taxon>
        <taxon>Spermatophyta</taxon>
        <taxon>Magnoliopsida</taxon>
        <taxon>eudicotyledons</taxon>
        <taxon>Gunneridae</taxon>
        <taxon>Pentapetalae</taxon>
        <taxon>rosids</taxon>
        <taxon>fabids</taxon>
        <taxon>Fabales</taxon>
        <taxon>Fabaceae</taxon>
        <taxon>Papilionoideae</taxon>
        <taxon>50 kb inversion clade</taxon>
        <taxon>NPAAA clade</taxon>
        <taxon>indigoferoid/millettioid clade</taxon>
        <taxon>Phaseoleae</taxon>
        <taxon>Glycine</taxon>
        <taxon>Glycine subgen. Soja</taxon>
    </lineage>
</organism>
<reference evidence="2 3" key="1">
    <citation type="submission" date="2018-09" db="EMBL/GenBank/DDBJ databases">
        <title>A high-quality reference genome of wild soybean provides a powerful tool to mine soybean genomes.</title>
        <authorList>
            <person name="Xie M."/>
            <person name="Chung C.Y.L."/>
            <person name="Li M.-W."/>
            <person name="Wong F.-L."/>
            <person name="Chan T.-F."/>
            <person name="Lam H.-M."/>
        </authorList>
    </citation>
    <scope>NUCLEOTIDE SEQUENCE [LARGE SCALE GENOMIC DNA]</scope>
    <source>
        <strain evidence="3">cv. W05</strain>
        <tissue evidence="2">Hypocotyl of etiolated seedlings</tissue>
    </source>
</reference>
<dbReference type="AlphaFoldDB" id="A0A445JYX2"/>
<name>A0A445JYX2_GLYSO</name>
<sequence>MMGVRVEDDDDHKGETLDPENESCYCKEMRYSMNNNDSRFRHSKSSPTPLSGKDQKNWWTRFANTISIIIVVNLTTGQPLLPAPNSISSKSCPLKSIELFRNLYGLNTRGKMKFVFAEDTTSNVFIKQIFIQTQLQDVCWSLNIPQPMYKLHDTKVINRFQYHRYHGYIKVMCTGPLQYACFSKYGKNYYKAMKDVANILLNKLLKAYGKKIRDFNYYNVQNIESQLRMYGDHDGTFKVEMNMLNDEMQSLNSSKGFTHGMTSTCIVYFVIPFSPLYGPLAHDRYEIAELKVQVCTYVFNTQIDPRVNILFVHLGLQIILFMALKVMKNELSRPNKTIWCLPPTLVLDEKLVRMKVAMNLLL</sequence>
<keyword evidence="3" id="KW-1185">Reference proteome</keyword>
<dbReference type="Proteomes" id="UP000289340">
    <property type="component" value="Chromosome 7"/>
</dbReference>
<feature type="region of interest" description="Disordered" evidence="1">
    <location>
        <begin position="1"/>
        <end position="20"/>
    </location>
</feature>
<gene>
    <name evidence="2" type="ORF">D0Y65_018379</name>
</gene>
<accession>A0A445JYX2</accession>
<evidence type="ECO:0000313" key="2">
    <source>
        <dbReference type="EMBL" id="RZC03696.1"/>
    </source>
</evidence>
<proteinExistence type="predicted"/>
<dbReference type="EMBL" id="QZWG01000007">
    <property type="protein sequence ID" value="RZC03696.1"/>
    <property type="molecule type" value="Genomic_DNA"/>
</dbReference>